<keyword evidence="2" id="KW-1185">Reference proteome</keyword>
<accession>A0A328CD64</accession>
<organism evidence="1 2">
    <name type="scientific">Lujinxingia litoralis</name>
    <dbReference type="NCBI Taxonomy" id="2211119"/>
    <lineage>
        <taxon>Bacteria</taxon>
        <taxon>Deltaproteobacteria</taxon>
        <taxon>Bradymonadales</taxon>
        <taxon>Lujinxingiaceae</taxon>
        <taxon>Lujinxingia</taxon>
    </lineage>
</organism>
<dbReference type="Proteomes" id="UP000249169">
    <property type="component" value="Unassembled WGS sequence"/>
</dbReference>
<proteinExistence type="predicted"/>
<dbReference type="OrthoDB" id="5512101at2"/>
<name>A0A328CD64_9DELT</name>
<sequence length="156" mass="17624">MHLSLPPCGLYRTTEALPGKEQWVRENLLVYFHNHSQQGPPLLLLPAANAHNRWSFHEKGYLIRDPSYVSTLTPLKPEGLYVLGERIHISRDEFIPESTLVQLGYTRGADPILFLARFGDNGVQFPSSGLKCTSEIFGLLDDVNFRTPEYGDDGMH</sequence>
<dbReference type="RefSeq" id="WP_111729175.1">
    <property type="nucleotide sequence ID" value="NZ_QHKO01000002.1"/>
</dbReference>
<evidence type="ECO:0000313" key="1">
    <source>
        <dbReference type="EMBL" id="RAL23921.1"/>
    </source>
</evidence>
<protein>
    <submittedName>
        <fullName evidence="1">Uncharacterized protein</fullName>
    </submittedName>
</protein>
<evidence type="ECO:0000313" key="2">
    <source>
        <dbReference type="Proteomes" id="UP000249169"/>
    </source>
</evidence>
<dbReference type="AlphaFoldDB" id="A0A328CD64"/>
<comment type="caution">
    <text evidence="1">The sequence shown here is derived from an EMBL/GenBank/DDBJ whole genome shotgun (WGS) entry which is preliminary data.</text>
</comment>
<dbReference type="EMBL" id="QHKO01000002">
    <property type="protein sequence ID" value="RAL23921.1"/>
    <property type="molecule type" value="Genomic_DNA"/>
</dbReference>
<gene>
    <name evidence="1" type="ORF">DL240_07170</name>
</gene>
<reference evidence="1 2" key="1">
    <citation type="submission" date="2018-05" db="EMBL/GenBank/DDBJ databases">
        <title>Lujinxingia marina gen. nov. sp. nov., a new facultative anaerobic member of the class Deltaproteobacteria, and proposal of Lujinxingaceae fam. nov.</title>
        <authorList>
            <person name="Li C.-M."/>
        </authorList>
    </citation>
    <scope>NUCLEOTIDE SEQUENCE [LARGE SCALE GENOMIC DNA]</scope>
    <source>
        <strain evidence="1 2">B210</strain>
    </source>
</reference>